<dbReference type="PROSITE" id="PS50935">
    <property type="entry name" value="SSB"/>
    <property type="match status" value="1"/>
</dbReference>
<keyword evidence="1 2" id="KW-0238">DNA-binding</keyword>
<keyword evidence="6" id="KW-1185">Reference proteome</keyword>
<proteinExistence type="predicted"/>
<dbReference type="EMBL" id="BMLM01000001">
    <property type="protein sequence ID" value="GGN82680.1"/>
    <property type="molecule type" value="Genomic_DNA"/>
</dbReference>
<feature type="region of interest" description="Disordered" evidence="4">
    <location>
        <begin position="108"/>
        <end position="162"/>
    </location>
</feature>
<dbReference type="SUPFAM" id="SSF50249">
    <property type="entry name" value="Nucleic acid-binding proteins"/>
    <property type="match status" value="1"/>
</dbReference>
<evidence type="ECO:0000256" key="4">
    <source>
        <dbReference type="SAM" id="MobiDB-lite"/>
    </source>
</evidence>
<dbReference type="RefSeq" id="WP_188717195.1">
    <property type="nucleotide sequence ID" value="NZ_BAABBD010000002.1"/>
</dbReference>
<name>A0ABQ2KH20_9MICO</name>
<evidence type="ECO:0000256" key="1">
    <source>
        <dbReference type="ARBA" id="ARBA00023125"/>
    </source>
</evidence>
<dbReference type="CDD" id="cd04496">
    <property type="entry name" value="SSB_OBF"/>
    <property type="match status" value="1"/>
</dbReference>
<sequence>MHDTITVVGAAGADPTLKTVNGEQVAELRVASTARRKRPGSDEWEDAYTNWYGVEAWGRLAAHVAASVAKGDPIIVVGRLRVEQWESGERRGTSIRIRAEHVGHSLRFGRAQRDRSSRVSDDQRPAATEDSIGAEPEPALVGAEPQAAWADPGAEPPEQTPF</sequence>
<evidence type="ECO:0000313" key="6">
    <source>
        <dbReference type="Proteomes" id="UP000626982"/>
    </source>
</evidence>
<gene>
    <name evidence="5" type="ORF">GCM10010968_12710</name>
</gene>
<evidence type="ECO:0000256" key="3">
    <source>
        <dbReference type="RuleBase" id="RU000524"/>
    </source>
</evidence>
<dbReference type="InterPro" id="IPR011344">
    <property type="entry name" value="ssDNA-bd"/>
</dbReference>
<dbReference type="Gene3D" id="2.40.50.140">
    <property type="entry name" value="Nucleic acid-binding proteins"/>
    <property type="match status" value="1"/>
</dbReference>
<dbReference type="InterPro" id="IPR000424">
    <property type="entry name" value="Primosome_PriB/ssb"/>
</dbReference>
<organism evidence="5 6">
    <name type="scientific">Agrococcus terreus</name>
    <dbReference type="NCBI Taxonomy" id="574649"/>
    <lineage>
        <taxon>Bacteria</taxon>
        <taxon>Bacillati</taxon>
        <taxon>Actinomycetota</taxon>
        <taxon>Actinomycetes</taxon>
        <taxon>Micrococcales</taxon>
        <taxon>Microbacteriaceae</taxon>
        <taxon>Agrococcus</taxon>
    </lineage>
</organism>
<feature type="compositionally biased region" description="Basic and acidic residues" evidence="4">
    <location>
        <begin position="111"/>
        <end position="124"/>
    </location>
</feature>
<dbReference type="PANTHER" id="PTHR10302:SF0">
    <property type="entry name" value="SINGLE-STRANDED DNA-BINDING PROTEIN, MITOCHONDRIAL"/>
    <property type="match status" value="1"/>
</dbReference>
<dbReference type="PANTHER" id="PTHR10302">
    <property type="entry name" value="SINGLE-STRANDED DNA-BINDING PROTEIN"/>
    <property type="match status" value="1"/>
</dbReference>
<dbReference type="Proteomes" id="UP000626982">
    <property type="component" value="Unassembled WGS sequence"/>
</dbReference>
<evidence type="ECO:0000313" key="5">
    <source>
        <dbReference type="EMBL" id="GGN82680.1"/>
    </source>
</evidence>
<dbReference type="NCBIfam" id="TIGR00621">
    <property type="entry name" value="ssb"/>
    <property type="match status" value="1"/>
</dbReference>
<comment type="caution">
    <text evidence="5">The sequence shown here is derived from an EMBL/GenBank/DDBJ whole genome shotgun (WGS) entry which is preliminary data.</text>
</comment>
<accession>A0ABQ2KH20</accession>
<evidence type="ECO:0000256" key="2">
    <source>
        <dbReference type="PROSITE-ProRule" id="PRU00252"/>
    </source>
</evidence>
<protein>
    <recommendedName>
        <fullName evidence="3">Single-stranded DNA-binding protein</fullName>
    </recommendedName>
</protein>
<dbReference type="Pfam" id="PF00436">
    <property type="entry name" value="SSB"/>
    <property type="match status" value="1"/>
</dbReference>
<reference evidence="6" key="1">
    <citation type="journal article" date="2019" name="Int. J. Syst. Evol. Microbiol.">
        <title>The Global Catalogue of Microorganisms (GCM) 10K type strain sequencing project: providing services to taxonomists for standard genome sequencing and annotation.</title>
        <authorList>
            <consortium name="The Broad Institute Genomics Platform"/>
            <consortium name="The Broad Institute Genome Sequencing Center for Infectious Disease"/>
            <person name="Wu L."/>
            <person name="Ma J."/>
        </authorList>
    </citation>
    <scope>NUCLEOTIDE SEQUENCE [LARGE SCALE GENOMIC DNA]</scope>
    <source>
        <strain evidence="6">CGMCC 1.6960</strain>
    </source>
</reference>
<dbReference type="InterPro" id="IPR012340">
    <property type="entry name" value="NA-bd_OB-fold"/>
</dbReference>